<dbReference type="InterPro" id="IPR011009">
    <property type="entry name" value="Kinase-like_dom_sf"/>
</dbReference>
<evidence type="ECO:0000313" key="1">
    <source>
        <dbReference type="EMBL" id="RAW35413.1"/>
    </source>
</evidence>
<keyword evidence="2" id="KW-1185">Reference proteome</keyword>
<dbReference type="Gene3D" id="1.10.510.10">
    <property type="entry name" value="Transferase(Phosphotransferase) domain 1"/>
    <property type="match status" value="1"/>
</dbReference>
<comment type="caution">
    <text evidence="1">The sequence shown here is derived from an EMBL/GenBank/DDBJ whole genome shotgun (WGS) entry which is preliminary data.</text>
</comment>
<evidence type="ECO:0000313" key="2">
    <source>
        <dbReference type="Proteomes" id="UP000251314"/>
    </source>
</evidence>
<organism evidence="1 2">
    <name type="scientific">Phytophthora cactorum</name>
    <dbReference type="NCBI Taxonomy" id="29920"/>
    <lineage>
        <taxon>Eukaryota</taxon>
        <taxon>Sar</taxon>
        <taxon>Stramenopiles</taxon>
        <taxon>Oomycota</taxon>
        <taxon>Peronosporomycetes</taxon>
        <taxon>Peronosporales</taxon>
        <taxon>Peronosporaceae</taxon>
        <taxon>Phytophthora</taxon>
    </lineage>
</organism>
<gene>
    <name evidence="1" type="ORF">PC110_g8273</name>
</gene>
<dbReference type="OrthoDB" id="118961at2759"/>
<dbReference type="Proteomes" id="UP000251314">
    <property type="component" value="Unassembled WGS sequence"/>
</dbReference>
<accession>A0A329SF04</accession>
<sequence length="260" mass="29228">MNASPRSDIYSLGMCIVEAIRVVGNMPRSIPWGVMENAVVKFKVKKLHELPPRPRNCIDDQWGLVERMCKYDPCARIEIIAVVDELGKFAQVSEETTVCDERAVDAVSEQEGVKSIVAAMKQLTIDSDSDASYKAKLARIYRQLWSRIGQAVPFSKPEDNTLWRDAEFLAIVDDAFGSTKRALENQRGTLISYTEVALHGYSLHRRLDKLIAYKRLGPEADYLINHIIHCSPNSSIVLSITDLIGVSVFLSIRVVLDFSR</sequence>
<reference evidence="1 2" key="1">
    <citation type="submission" date="2018-01" db="EMBL/GenBank/DDBJ databases">
        <title>Draft genome of the strawberry crown rot pathogen Phytophthora cactorum.</title>
        <authorList>
            <person name="Armitage A.D."/>
            <person name="Lysoe E."/>
            <person name="Nellist C.F."/>
            <person name="Harrison R.J."/>
            <person name="Brurberg M.B."/>
        </authorList>
    </citation>
    <scope>NUCLEOTIDE SEQUENCE [LARGE SCALE GENOMIC DNA]</scope>
    <source>
        <strain evidence="1 2">10300</strain>
    </source>
</reference>
<proteinExistence type="predicted"/>
<protein>
    <recommendedName>
        <fullName evidence="3">Protein kinase domain-containing protein</fullName>
    </recommendedName>
</protein>
<dbReference type="AlphaFoldDB" id="A0A329SF04"/>
<evidence type="ECO:0008006" key="3">
    <source>
        <dbReference type="Google" id="ProtNLM"/>
    </source>
</evidence>
<dbReference type="SUPFAM" id="SSF56112">
    <property type="entry name" value="Protein kinase-like (PK-like)"/>
    <property type="match status" value="1"/>
</dbReference>
<dbReference type="VEuPathDB" id="FungiDB:PC110_g8273"/>
<dbReference type="EMBL" id="MJFZ01000169">
    <property type="protein sequence ID" value="RAW35413.1"/>
    <property type="molecule type" value="Genomic_DNA"/>
</dbReference>
<name>A0A329SF04_9STRA</name>